<gene>
    <name evidence="1" type="ORF">FA707_07770</name>
</gene>
<dbReference type="OrthoDB" id="9908057at2"/>
<keyword evidence="2" id="KW-1185">Reference proteome</keyword>
<evidence type="ECO:0000313" key="2">
    <source>
        <dbReference type="Proteomes" id="UP000298615"/>
    </source>
</evidence>
<protein>
    <submittedName>
        <fullName evidence="1">Uncharacterized protein</fullName>
    </submittedName>
</protein>
<reference evidence="1 2" key="1">
    <citation type="submission" date="2019-04" db="EMBL/GenBank/DDBJ databases">
        <title>Vagococcus sp. nov., isolated from faeces of yaks (Bos grunniens).</title>
        <authorList>
            <person name="Ge Y."/>
        </authorList>
    </citation>
    <scope>NUCLEOTIDE SEQUENCE [LARGE SCALE GENOMIC DNA]</scope>
    <source>
        <strain evidence="1 2">MN-17</strain>
    </source>
</reference>
<dbReference type="KEGG" id="vao:FA707_07770"/>
<proteinExistence type="predicted"/>
<sequence>MVQIICSLIILGSSVGYLILLGKLKRKKEAEKVLSYASQVTFSCYLLSFAVYLFYCQTSGITVKKLITAFFVKVAFICVVHVFSILYYRIKLLKKPNR</sequence>
<dbReference type="EMBL" id="CP039712">
    <property type="protein sequence ID" value="QCI86869.1"/>
    <property type="molecule type" value="Genomic_DNA"/>
</dbReference>
<dbReference type="AlphaFoldDB" id="A0A4D7CRZ0"/>
<accession>A0A4D7CRZ0</accession>
<organism evidence="1 2">
    <name type="scientific">Vagococcus zengguangii</name>
    <dbReference type="NCBI Taxonomy" id="2571750"/>
    <lineage>
        <taxon>Bacteria</taxon>
        <taxon>Bacillati</taxon>
        <taxon>Bacillota</taxon>
        <taxon>Bacilli</taxon>
        <taxon>Lactobacillales</taxon>
        <taxon>Enterococcaceae</taxon>
        <taxon>Vagococcus</taxon>
    </lineage>
</organism>
<dbReference type="Proteomes" id="UP000298615">
    <property type="component" value="Chromosome"/>
</dbReference>
<evidence type="ECO:0000313" key="1">
    <source>
        <dbReference type="EMBL" id="QCI86869.1"/>
    </source>
</evidence>
<dbReference type="RefSeq" id="WP_136953691.1">
    <property type="nucleotide sequence ID" value="NZ_CP039712.1"/>
</dbReference>
<name>A0A4D7CRZ0_9ENTE</name>